<dbReference type="Proteomes" id="UP001302126">
    <property type="component" value="Unassembled WGS sequence"/>
</dbReference>
<dbReference type="Pfam" id="PF26113">
    <property type="entry name" value="GH16_XgeA"/>
    <property type="match status" value="1"/>
</dbReference>
<feature type="chain" id="PRO_5042915298" evidence="1">
    <location>
        <begin position="25"/>
        <end position="353"/>
    </location>
</feature>
<keyword evidence="4" id="KW-1185">Reference proteome</keyword>
<dbReference type="Gene3D" id="2.60.120.200">
    <property type="match status" value="1"/>
</dbReference>
<dbReference type="SUPFAM" id="SSF49899">
    <property type="entry name" value="Concanavalin A-like lectins/glucanases"/>
    <property type="match status" value="1"/>
</dbReference>
<keyword evidence="1" id="KW-0732">Signal</keyword>
<reference evidence="3" key="1">
    <citation type="journal article" date="2023" name="Mol. Phylogenet. Evol.">
        <title>Genome-scale phylogeny and comparative genomics of the fungal order Sordariales.</title>
        <authorList>
            <person name="Hensen N."/>
            <person name="Bonometti L."/>
            <person name="Westerberg I."/>
            <person name="Brannstrom I.O."/>
            <person name="Guillou S."/>
            <person name="Cros-Aarteil S."/>
            <person name="Calhoun S."/>
            <person name="Haridas S."/>
            <person name="Kuo A."/>
            <person name="Mondo S."/>
            <person name="Pangilinan J."/>
            <person name="Riley R."/>
            <person name="LaButti K."/>
            <person name="Andreopoulos B."/>
            <person name="Lipzen A."/>
            <person name="Chen C."/>
            <person name="Yan M."/>
            <person name="Daum C."/>
            <person name="Ng V."/>
            <person name="Clum A."/>
            <person name="Steindorff A."/>
            <person name="Ohm R.A."/>
            <person name="Martin F."/>
            <person name="Silar P."/>
            <person name="Natvig D.O."/>
            <person name="Lalanne C."/>
            <person name="Gautier V."/>
            <person name="Ament-Velasquez S.L."/>
            <person name="Kruys A."/>
            <person name="Hutchinson M.I."/>
            <person name="Powell A.J."/>
            <person name="Barry K."/>
            <person name="Miller A.N."/>
            <person name="Grigoriev I.V."/>
            <person name="Debuchy R."/>
            <person name="Gladieux P."/>
            <person name="Hiltunen Thoren M."/>
            <person name="Johannesson H."/>
        </authorList>
    </citation>
    <scope>NUCLEOTIDE SEQUENCE</scope>
    <source>
        <strain evidence="3">PSN309</strain>
    </source>
</reference>
<reference evidence="3" key="2">
    <citation type="submission" date="2023-05" db="EMBL/GenBank/DDBJ databases">
        <authorList>
            <consortium name="Lawrence Berkeley National Laboratory"/>
            <person name="Steindorff A."/>
            <person name="Hensen N."/>
            <person name="Bonometti L."/>
            <person name="Westerberg I."/>
            <person name="Brannstrom I.O."/>
            <person name="Guillou S."/>
            <person name="Cros-Aarteil S."/>
            <person name="Calhoun S."/>
            <person name="Haridas S."/>
            <person name="Kuo A."/>
            <person name="Mondo S."/>
            <person name="Pangilinan J."/>
            <person name="Riley R."/>
            <person name="Labutti K."/>
            <person name="Andreopoulos B."/>
            <person name="Lipzen A."/>
            <person name="Chen C."/>
            <person name="Yanf M."/>
            <person name="Daum C."/>
            <person name="Ng V."/>
            <person name="Clum A."/>
            <person name="Ohm R."/>
            <person name="Martin F."/>
            <person name="Silar P."/>
            <person name="Natvig D."/>
            <person name="Lalanne C."/>
            <person name="Gautier V."/>
            <person name="Ament-Velasquez S.L."/>
            <person name="Kruys A."/>
            <person name="Hutchinson M.I."/>
            <person name="Powell A.J."/>
            <person name="Barry K."/>
            <person name="Miller A.N."/>
            <person name="Grigoriev I.V."/>
            <person name="Debuchy R."/>
            <person name="Gladieux P."/>
            <person name="Thoren M.H."/>
            <person name="Johannesson H."/>
        </authorList>
    </citation>
    <scope>NUCLEOTIDE SEQUENCE</scope>
    <source>
        <strain evidence="3">PSN309</strain>
    </source>
</reference>
<dbReference type="PROSITE" id="PS51762">
    <property type="entry name" value="GH16_2"/>
    <property type="match status" value="1"/>
</dbReference>
<evidence type="ECO:0000256" key="1">
    <source>
        <dbReference type="SAM" id="SignalP"/>
    </source>
</evidence>
<evidence type="ECO:0000313" key="3">
    <source>
        <dbReference type="EMBL" id="KAK4190535.1"/>
    </source>
</evidence>
<feature type="signal peptide" evidence="1">
    <location>
        <begin position="1"/>
        <end position="24"/>
    </location>
</feature>
<dbReference type="PANTHER" id="PTHR10963">
    <property type="entry name" value="GLYCOSYL HYDROLASE-RELATED"/>
    <property type="match status" value="1"/>
</dbReference>
<dbReference type="GO" id="GO:0004553">
    <property type="term" value="F:hydrolase activity, hydrolyzing O-glycosyl compounds"/>
    <property type="evidence" value="ECO:0007669"/>
    <property type="project" value="InterPro"/>
</dbReference>
<keyword evidence="3" id="KW-0378">Hydrolase</keyword>
<feature type="domain" description="GH16" evidence="2">
    <location>
        <begin position="26"/>
        <end position="302"/>
    </location>
</feature>
<gene>
    <name evidence="3" type="ORF">QBC35DRAFT_377764</name>
</gene>
<dbReference type="PANTHER" id="PTHR10963:SF24">
    <property type="entry name" value="GLYCOSIDASE C21B10.07-RELATED"/>
    <property type="match status" value="1"/>
</dbReference>
<dbReference type="CDD" id="cd02181">
    <property type="entry name" value="GH16_fungal_Lam16A_glucanase"/>
    <property type="match status" value="1"/>
</dbReference>
<dbReference type="AlphaFoldDB" id="A0AAN6X0A5"/>
<organism evidence="3 4">
    <name type="scientific">Podospora australis</name>
    <dbReference type="NCBI Taxonomy" id="1536484"/>
    <lineage>
        <taxon>Eukaryota</taxon>
        <taxon>Fungi</taxon>
        <taxon>Dikarya</taxon>
        <taxon>Ascomycota</taxon>
        <taxon>Pezizomycotina</taxon>
        <taxon>Sordariomycetes</taxon>
        <taxon>Sordariomycetidae</taxon>
        <taxon>Sordariales</taxon>
        <taxon>Podosporaceae</taxon>
        <taxon>Podospora</taxon>
    </lineage>
</organism>
<accession>A0AAN6X0A5</accession>
<dbReference type="EMBL" id="MU864365">
    <property type="protein sequence ID" value="KAK4190535.1"/>
    <property type="molecule type" value="Genomic_DNA"/>
</dbReference>
<evidence type="ECO:0000259" key="2">
    <source>
        <dbReference type="PROSITE" id="PS51762"/>
    </source>
</evidence>
<dbReference type="InterPro" id="IPR013320">
    <property type="entry name" value="ConA-like_dom_sf"/>
</dbReference>
<protein>
    <submittedName>
        <fullName evidence="3">Glycoside hydrolase</fullName>
    </submittedName>
</protein>
<name>A0AAN6X0A5_9PEZI</name>
<proteinExistence type="predicted"/>
<sequence length="353" mass="37709">MIRPRATTLALGAAAAFTINLAQATSDYRIVEVYNSSNFFQEFDFFDQPDPTNGFVEYVNATTANVEGLAGFTEGGVYLGVDYTSQTTTGRKSTRVSSKKAFTGGLFIADIAHMPAGGSRNTDSCGIWPAYWMFGPNWPLGGEIDILEGVNTQESNSITLHTGEGCSMSNKGSLGSTKLVQPDCQGNIGCAQETASTENYGAGFNRQGGGVYALEWTDSAISAWFFPRNSSLTAQLTASGSSSGRSTSHGLSAPDTSTFGQPLATFVGGSNCSLSKHFEDHNIVFDTTFCGDWAGKIWSNDSTCSALAAKCEDYVGANPEKFSDAYWLVKEIRIYQKQDGSNASRRRAVGFSA</sequence>
<evidence type="ECO:0000313" key="4">
    <source>
        <dbReference type="Proteomes" id="UP001302126"/>
    </source>
</evidence>
<dbReference type="InterPro" id="IPR050546">
    <property type="entry name" value="Glycosyl_Hydrlase_16"/>
</dbReference>
<dbReference type="GO" id="GO:0009251">
    <property type="term" value="P:glucan catabolic process"/>
    <property type="evidence" value="ECO:0007669"/>
    <property type="project" value="TreeGrafter"/>
</dbReference>
<dbReference type="InterPro" id="IPR000757">
    <property type="entry name" value="Beta-glucanase-like"/>
</dbReference>
<comment type="caution">
    <text evidence="3">The sequence shown here is derived from an EMBL/GenBank/DDBJ whole genome shotgun (WGS) entry which is preliminary data.</text>
</comment>